<feature type="compositionally biased region" description="Polar residues" evidence="1">
    <location>
        <begin position="469"/>
        <end position="495"/>
    </location>
</feature>
<feature type="region of interest" description="Disordered" evidence="1">
    <location>
        <begin position="182"/>
        <end position="217"/>
    </location>
</feature>
<dbReference type="EMBL" id="NAJO01000010">
    <property type="protein sequence ID" value="OQO09515.1"/>
    <property type="molecule type" value="Genomic_DNA"/>
</dbReference>
<feature type="region of interest" description="Disordered" evidence="1">
    <location>
        <begin position="597"/>
        <end position="616"/>
    </location>
</feature>
<reference evidence="3" key="1">
    <citation type="submission" date="2017-03" db="EMBL/GenBank/DDBJ databases">
        <title>Genomes of endolithic fungi from Antarctica.</title>
        <authorList>
            <person name="Coleine C."/>
            <person name="Masonjones S."/>
            <person name="Stajich J.E."/>
        </authorList>
    </citation>
    <scope>NUCLEOTIDE SEQUENCE [LARGE SCALE GENOMIC DNA]</scope>
    <source>
        <strain evidence="3">CCFEE 5527</strain>
    </source>
</reference>
<proteinExistence type="predicted"/>
<dbReference type="InParanoid" id="A0A1V8TDR0"/>
<dbReference type="Proteomes" id="UP000192596">
    <property type="component" value="Unassembled WGS sequence"/>
</dbReference>
<feature type="compositionally biased region" description="Basic residues" evidence="1">
    <location>
        <begin position="451"/>
        <end position="465"/>
    </location>
</feature>
<accession>A0A1V8TDR0</accession>
<evidence type="ECO:0000313" key="3">
    <source>
        <dbReference type="Proteomes" id="UP000192596"/>
    </source>
</evidence>
<name>A0A1V8TDR0_9PEZI</name>
<evidence type="ECO:0000256" key="1">
    <source>
        <dbReference type="SAM" id="MobiDB-lite"/>
    </source>
</evidence>
<feature type="compositionally biased region" description="Polar residues" evidence="1">
    <location>
        <begin position="25"/>
        <end position="38"/>
    </location>
</feature>
<feature type="region of interest" description="Disordered" evidence="1">
    <location>
        <begin position="25"/>
        <end position="48"/>
    </location>
</feature>
<evidence type="ECO:0000313" key="2">
    <source>
        <dbReference type="EMBL" id="OQO09515.1"/>
    </source>
</evidence>
<comment type="caution">
    <text evidence="2">The sequence shown here is derived from an EMBL/GenBank/DDBJ whole genome shotgun (WGS) entry which is preliminary data.</text>
</comment>
<organism evidence="2 3">
    <name type="scientific">Cryoendolithus antarcticus</name>
    <dbReference type="NCBI Taxonomy" id="1507870"/>
    <lineage>
        <taxon>Eukaryota</taxon>
        <taxon>Fungi</taxon>
        <taxon>Dikarya</taxon>
        <taxon>Ascomycota</taxon>
        <taxon>Pezizomycotina</taxon>
        <taxon>Dothideomycetes</taxon>
        <taxon>Dothideomycetidae</taxon>
        <taxon>Cladosporiales</taxon>
        <taxon>Cladosporiaceae</taxon>
        <taxon>Cryoendolithus</taxon>
    </lineage>
</organism>
<protein>
    <submittedName>
        <fullName evidence="2">Uncharacterized protein</fullName>
    </submittedName>
</protein>
<sequence>MIINNGTYPSHFGVPSVAHNTALHNSSIDYGPSNQQVSGPFDNKELGMSQDAQYPLNNAQSHSSEQQVLQSDDSAAPSTSYARLDAFGSATYASMARITQQDLENYVARHSGRGYTSEGDDVDFLKAEAASPALHPIYAQKLQGIGEDLIDGYGDNTRAGLWYQPHQIDAQVLGSTSISKTQANREMTRDHNNTPFETPLSRAKSTTTTGGNSQGSQLGVLNSAAMVSKPKKRTPKNTQTVVIDCSKLLVADCTQARKDIIRRVPLKLGQDVCDDTPTVAANSKAMILRIVDAFNKKLKTAADNASDYNDLQLQGFTDWQLMGDSKCKDVMRPHDDPSVLVQGRAWLFYDDVMDAHLNGQGPWVFEKEKIAGGSNPRLTCSQRFNEAIKLLSEYAYARVDFLTGQRDQEFVASPRGSIDRKIANMLSNLARARDNEDLGDVGDATTCASKKSSKKVTKSTKKKSVKTTGSAANQTPKTNLKQRSMATTQHSSSSGMMDYVLAHGTTTTTGTSDDKVPRHSTPNVKRKSYVDLETYSDEEETHVPRTHKRIKHVQATPAAPVMNFELPMTQSDGEAVDDDWHRTQAQMDGVRVVGGYAVGDQVGGGQDDSNEIPGGQ</sequence>
<gene>
    <name evidence="2" type="ORF">B0A48_04917</name>
</gene>
<keyword evidence="3" id="KW-1185">Reference proteome</keyword>
<feature type="compositionally biased region" description="Low complexity" evidence="1">
    <location>
        <begin position="205"/>
        <end position="217"/>
    </location>
</feature>
<dbReference type="AlphaFoldDB" id="A0A1V8TDR0"/>
<feature type="region of interest" description="Disordered" evidence="1">
    <location>
        <begin position="436"/>
        <end position="495"/>
    </location>
</feature>